<comment type="catalytic activity">
    <reaction evidence="13">
        <text>a 5'-end ribonucleotide-tRNA(His) + GTP + ATP + H2O = a 5'-end phospho-guanosine-ribonucleotide-tRNA(His) + AMP + 2 diphosphate + H(+)</text>
        <dbReference type="Rhea" id="RHEA:54564"/>
        <dbReference type="Rhea" id="RHEA-COMP:14193"/>
        <dbReference type="Rhea" id="RHEA-COMP:14917"/>
        <dbReference type="ChEBI" id="CHEBI:15377"/>
        <dbReference type="ChEBI" id="CHEBI:15378"/>
        <dbReference type="ChEBI" id="CHEBI:30616"/>
        <dbReference type="ChEBI" id="CHEBI:33019"/>
        <dbReference type="ChEBI" id="CHEBI:37565"/>
        <dbReference type="ChEBI" id="CHEBI:138282"/>
        <dbReference type="ChEBI" id="CHEBI:141847"/>
        <dbReference type="ChEBI" id="CHEBI:456215"/>
        <dbReference type="EC" id="2.7.7.79"/>
    </reaction>
</comment>
<feature type="domain" description="tRNAHis guanylyltransferase catalytic" evidence="17">
    <location>
        <begin position="25"/>
        <end position="154"/>
    </location>
</feature>
<dbReference type="GO" id="GO:0000287">
    <property type="term" value="F:magnesium ion binding"/>
    <property type="evidence" value="ECO:0007669"/>
    <property type="project" value="InterPro"/>
</dbReference>
<dbReference type="PANTHER" id="PTHR12729:SF6">
    <property type="entry name" value="TRNA(HIS) GUANYLYLTRANSFERASE-RELATED"/>
    <property type="match status" value="1"/>
</dbReference>
<evidence type="ECO:0000256" key="7">
    <source>
        <dbReference type="ARBA" id="ARBA00022695"/>
    </source>
</evidence>
<dbReference type="InterPro" id="IPR024956">
    <property type="entry name" value="tRNAHis_GuaTrfase_cat"/>
</dbReference>
<dbReference type="Gene3D" id="3.30.70.3000">
    <property type="match status" value="1"/>
</dbReference>
<dbReference type="RefSeq" id="XP_011311522.1">
    <property type="nucleotide sequence ID" value="XM_011313220.1"/>
</dbReference>
<evidence type="ECO:0000256" key="11">
    <source>
        <dbReference type="ARBA" id="ARBA00023134"/>
    </source>
</evidence>
<dbReference type="PANTHER" id="PTHR12729">
    <property type="entry name" value="TRNA(HIS) GUANYLYLTRANSFERASE-RELATED"/>
    <property type="match status" value="1"/>
</dbReference>
<feature type="domain" description="Thg1 C-terminal" evidence="18">
    <location>
        <begin position="157"/>
        <end position="300"/>
    </location>
</feature>
<evidence type="ECO:0000256" key="1">
    <source>
        <dbReference type="ARBA" id="ARBA00001946"/>
    </source>
</evidence>
<gene>
    <name evidence="20" type="primary">THG</name>
</gene>
<dbReference type="FunFam" id="3.30.70.3000:FF:000001">
    <property type="entry name" value="tRNA(His) guanylyltransferase"/>
    <property type="match status" value="1"/>
</dbReference>
<evidence type="ECO:0000256" key="9">
    <source>
        <dbReference type="ARBA" id="ARBA00022741"/>
    </source>
</evidence>
<proteinExistence type="inferred from homology"/>
<protein>
    <recommendedName>
        <fullName evidence="4">Probable tRNA(His) guanylyltransferase</fullName>
        <ecNumber evidence="3">2.7.7.79</ecNumber>
    </recommendedName>
    <alternativeName>
        <fullName evidence="12">tRNA-histidine guanylyltransferase</fullName>
    </alternativeName>
</protein>
<keyword evidence="7 20" id="KW-0548">Nucleotidyltransferase</keyword>
<feature type="compositionally biased region" description="Polar residues" evidence="16">
    <location>
        <begin position="272"/>
        <end position="282"/>
    </location>
</feature>
<name>A0A9R1TL30_9HYME</name>
<organism evidence="19 20">
    <name type="scientific">Fopius arisanus</name>
    <dbReference type="NCBI Taxonomy" id="64838"/>
    <lineage>
        <taxon>Eukaryota</taxon>
        <taxon>Metazoa</taxon>
        <taxon>Ecdysozoa</taxon>
        <taxon>Arthropoda</taxon>
        <taxon>Hexapoda</taxon>
        <taxon>Insecta</taxon>
        <taxon>Pterygota</taxon>
        <taxon>Neoptera</taxon>
        <taxon>Endopterygota</taxon>
        <taxon>Hymenoptera</taxon>
        <taxon>Apocrita</taxon>
        <taxon>Ichneumonoidea</taxon>
        <taxon>Braconidae</taxon>
        <taxon>Opiinae</taxon>
        <taxon>Fopius</taxon>
    </lineage>
</organism>
<evidence type="ECO:0000256" key="16">
    <source>
        <dbReference type="SAM" id="MobiDB-lite"/>
    </source>
</evidence>
<evidence type="ECO:0000256" key="6">
    <source>
        <dbReference type="ARBA" id="ARBA00022694"/>
    </source>
</evidence>
<evidence type="ECO:0000313" key="20">
    <source>
        <dbReference type="RefSeq" id="XP_011311522.1"/>
    </source>
</evidence>
<evidence type="ECO:0000256" key="13">
    <source>
        <dbReference type="ARBA" id="ARBA00047281"/>
    </source>
</evidence>
<sequence length="307" mass="35677">MKIIKTLSNSVIRFITTSTMAKSKFEYVKNFEHENVCLPNCWIVIRLDGRNFTKFTDAHSFTKPNDSRALELMNAAAVTVMNEFKEICIAYGQSDEYSFVFRKDTQLHRRREIKLLTYVNSLFASAYVFNWEKYFVGTPLQYPPAFDGRIILYPSDENLRDYLSWRQADVHVNNLYNTCFWNLVQKKNMTTTQAQQTLKGTLSAFKNELLFQDFGINYNNEPEMFRKGTTLFRDSVQGTDGRTRQQVVSHFDDIIGDKFWNGHPEILQAKKASTMTPVTQENGNKKNKSEHPKEKSKIEITDVNTCS</sequence>
<evidence type="ECO:0000256" key="2">
    <source>
        <dbReference type="ARBA" id="ARBA00010113"/>
    </source>
</evidence>
<dbReference type="InterPro" id="IPR025845">
    <property type="entry name" value="Thg1_C_dom"/>
</dbReference>
<evidence type="ECO:0000256" key="8">
    <source>
        <dbReference type="ARBA" id="ARBA00022723"/>
    </source>
</evidence>
<evidence type="ECO:0000256" key="3">
    <source>
        <dbReference type="ARBA" id="ARBA00012511"/>
    </source>
</evidence>
<comment type="function">
    <text evidence="14">Adds a GMP to the 5'-end of tRNA(His) after transcription and RNase P cleavage. This step is essential for proper recognition of the tRNA and for the fidelity of protein synthesis. Also functions as a guanyl-nucleotide exchange factor/GEF for the MFN1 and MFN2 mitofusins thereby regulating mitochondrial fusion. By regulating both mitochondrial dynamics and bioenergetic function, it contributes to cell survival following oxidative stress.</text>
</comment>
<dbReference type="GeneID" id="105271581"/>
<dbReference type="GO" id="GO:0005525">
    <property type="term" value="F:GTP binding"/>
    <property type="evidence" value="ECO:0007669"/>
    <property type="project" value="UniProtKB-KW"/>
</dbReference>
<reference evidence="20" key="1">
    <citation type="submission" date="2025-08" db="UniProtKB">
        <authorList>
            <consortium name="RefSeq"/>
        </authorList>
    </citation>
    <scope>IDENTIFICATION</scope>
    <source>
        <strain evidence="20">USDA-PBARC FA_bdor</strain>
        <tissue evidence="20">Whole organism</tissue>
    </source>
</reference>
<keyword evidence="19" id="KW-1185">Reference proteome</keyword>
<evidence type="ECO:0000256" key="12">
    <source>
        <dbReference type="ARBA" id="ARBA00032480"/>
    </source>
</evidence>
<accession>A0A9R1TL30</accession>
<dbReference type="Proteomes" id="UP000694866">
    <property type="component" value="Unplaced"/>
</dbReference>
<feature type="region of interest" description="Disordered" evidence="16">
    <location>
        <begin position="272"/>
        <end position="307"/>
    </location>
</feature>
<comment type="similarity">
    <text evidence="2">Belongs to the tRNA(His) guanylyltransferase family.</text>
</comment>
<keyword evidence="11" id="KW-0342">GTP-binding</keyword>
<keyword evidence="5" id="KW-0808">Transferase</keyword>
<evidence type="ECO:0000256" key="10">
    <source>
        <dbReference type="ARBA" id="ARBA00022842"/>
    </source>
</evidence>
<dbReference type="GO" id="GO:0008193">
    <property type="term" value="F:tRNA guanylyltransferase activity"/>
    <property type="evidence" value="ECO:0007669"/>
    <property type="project" value="UniProtKB-EC"/>
</dbReference>
<keyword evidence="10" id="KW-0460">Magnesium</keyword>
<comment type="cofactor">
    <cofactor evidence="1">
        <name>Mg(2+)</name>
        <dbReference type="ChEBI" id="CHEBI:18420"/>
    </cofactor>
</comment>
<evidence type="ECO:0000313" key="19">
    <source>
        <dbReference type="Proteomes" id="UP000694866"/>
    </source>
</evidence>
<dbReference type="EC" id="2.7.7.79" evidence="3"/>
<dbReference type="InterPro" id="IPR038469">
    <property type="entry name" value="tRNAHis_GuaTrfase_Thg1_sf"/>
</dbReference>
<evidence type="ECO:0000259" key="18">
    <source>
        <dbReference type="Pfam" id="PF14413"/>
    </source>
</evidence>
<dbReference type="AlphaFoldDB" id="A0A9R1TL30"/>
<evidence type="ECO:0000256" key="4">
    <source>
        <dbReference type="ARBA" id="ARBA00022310"/>
    </source>
</evidence>
<evidence type="ECO:0000256" key="15">
    <source>
        <dbReference type="ARBA" id="ARBA00065710"/>
    </source>
</evidence>
<keyword evidence="9" id="KW-0547">Nucleotide-binding</keyword>
<feature type="compositionally biased region" description="Basic and acidic residues" evidence="16">
    <location>
        <begin position="283"/>
        <end position="300"/>
    </location>
</feature>
<keyword evidence="8" id="KW-0479">Metal-binding</keyword>
<evidence type="ECO:0000256" key="14">
    <source>
        <dbReference type="ARBA" id="ARBA00058346"/>
    </source>
</evidence>
<dbReference type="InterPro" id="IPR007537">
    <property type="entry name" value="tRNAHis_GuaTrfase_Thg1"/>
</dbReference>
<dbReference type="Pfam" id="PF04446">
    <property type="entry name" value="Thg1"/>
    <property type="match status" value="1"/>
</dbReference>
<keyword evidence="6" id="KW-0819">tRNA processing</keyword>
<dbReference type="CTD" id="34876"/>
<dbReference type="KEGG" id="fas:105271581"/>
<dbReference type="OrthoDB" id="62560at2759"/>
<dbReference type="Pfam" id="PF14413">
    <property type="entry name" value="Thg1C"/>
    <property type="match status" value="1"/>
</dbReference>
<comment type="subunit">
    <text evidence="15">Homotetramer. Interacts with MFN1 and MFN2; functions as a guanyl-nucleotide exchange factor/GEF for MFN2 and also probably MFN1.</text>
</comment>
<dbReference type="GO" id="GO:0006400">
    <property type="term" value="P:tRNA modification"/>
    <property type="evidence" value="ECO:0007669"/>
    <property type="project" value="InterPro"/>
</dbReference>
<evidence type="ECO:0000259" key="17">
    <source>
        <dbReference type="Pfam" id="PF04446"/>
    </source>
</evidence>
<evidence type="ECO:0000256" key="5">
    <source>
        <dbReference type="ARBA" id="ARBA00022679"/>
    </source>
</evidence>